<dbReference type="CDD" id="cd00093">
    <property type="entry name" value="HTH_XRE"/>
    <property type="match status" value="1"/>
</dbReference>
<dbReference type="InterPro" id="IPR001387">
    <property type="entry name" value="Cro/C1-type_HTH"/>
</dbReference>
<evidence type="ECO:0000259" key="1">
    <source>
        <dbReference type="PROSITE" id="PS50943"/>
    </source>
</evidence>
<evidence type="ECO:0000313" key="2">
    <source>
        <dbReference type="EMBL" id="WUP78142.1"/>
    </source>
</evidence>
<gene>
    <name evidence="2" type="ORF">OG913_14455</name>
</gene>
<name>A0ABZ1T0L5_9ACTN</name>
<keyword evidence="3" id="KW-1185">Reference proteome</keyword>
<organism evidence="2 3">
    <name type="scientific">Microbispora hainanensis</name>
    <dbReference type="NCBI Taxonomy" id="568844"/>
    <lineage>
        <taxon>Bacteria</taxon>
        <taxon>Bacillati</taxon>
        <taxon>Actinomycetota</taxon>
        <taxon>Actinomycetes</taxon>
        <taxon>Streptosporangiales</taxon>
        <taxon>Streptosporangiaceae</taxon>
        <taxon>Microbispora</taxon>
    </lineage>
</organism>
<proteinExistence type="predicted"/>
<evidence type="ECO:0000313" key="3">
    <source>
        <dbReference type="Proteomes" id="UP001432011"/>
    </source>
</evidence>
<dbReference type="Pfam" id="PF13560">
    <property type="entry name" value="HTH_31"/>
    <property type="match status" value="1"/>
</dbReference>
<protein>
    <submittedName>
        <fullName evidence="2">Helix-turn-helix domain-containing protein</fullName>
    </submittedName>
</protein>
<sequence>MNDRELGRRVAYWRRRRGLTQQILADRIGRSTSWLRKVEAGVRSADRLSAPDSLCEALNVDLQTLIGEEPARSGTVCIDDAQVEHIRNAMERYALDAGPGDLVRLRRQVAYAARAGVQA</sequence>
<dbReference type="InterPro" id="IPR010982">
    <property type="entry name" value="Lambda_DNA-bd_dom_sf"/>
</dbReference>
<accession>A0ABZ1T0L5</accession>
<dbReference type="RefSeq" id="WP_142645342.1">
    <property type="nucleotide sequence ID" value="NZ_CP108085.1"/>
</dbReference>
<dbReference type="SMART" id="SM00530">
    <property type="entry name" value="HTH_XRE"/>
    <property type="match status" value="1"/>
</dbReference>
<dbReference type="EMBL" id="CP108085">
    <property type="protein sequence ID" value="WUP78142.1"/>
    <property type="molecule type" value="Genomic_DNA"/>
</dbReference>
<dbReference type="SUPFAM" id="SSF47413">
    <property type="entry name" value="lambda repressor-like DNA-binding domains"/>
    <property type="match status" value="1"/>
</dbReference>
<dbReference type="PROSITE" id="PS50943">
    <property type="entry name" value="HTH_CROC1"/>
    <property type="match status" value="1"/>
</dbReference>
<reference evidence="2" key="1">
    <citation type="submission" date="2022-10" db="EMBL/GenBank/DDBJ databases">
        <title>The complete genomes of actinobacterial strains from the NBC collection.</title>
        <authorList>
            <person name="Joergensen T.S."/>
            <person name="Alvarez Arevalo M."/>
            <person name="Sterndorff E.B."/>
            <person name="Faurdal D."/>
            <person name="Vuksanovic O."/>
            <person name="Mourched A.-S."/>
            <person name="Charusanti P."/>
            <person name="Shaw S."/>
            <person name="Blin K."/>
            <person name="Weber T."/>
        </authorList>
    </citation>
    <scope>NUCLEOTIDE SEQUENCE</scope>
    <source>
        <strain evidence="2">NBC_00254</strain>
    </source>
</reference>
<feature type="domain" description="HTH cro/C1-type" evidence="1">
    <location>
        <begin position="10"/>
        <end position="65"/>
    </location>
</feature>
<dbReference type="Gene3D" id="1.10.260.40">
    <property type="entry name" value="lambda repressor-like DNA-binding domains"/>
    <property type="match status" value="1"/>
</dbReference>
<dbReference type="Proteomes" id="UP001432011">
    <property type="component" value="Chromosome"/>
</dbReference>